<reference evidence="2 3" key="1">
    <citation type="journal article" date="2018" name="Nat. Ecol. Evol.">
        <title>Pezizomycetes genomes reveal the molecular basis of ectomycorrhizal truffle lifestyle.</title>
        <authorList>
            <person name="Murat C."/>
            <person name="Payen T."/>
            <person name="Noel B."/>
            <person name="Kuo A."/>
            <person name="Morin E."/>
            <person name="Chen J."/>
            <person name="Kohler A."/>
            <person name="Krizsan K."/>
            <person name="Balestrini R."/>
            <person name="Da Silva C."/>
            <person name="Montanini B."/>
            <person name="Hainaut M."/>
            <person name="Levati E."/>
            <person name="Barry K.W."/>
            <person name="Belfiori B."/>
            <person name="Cichocki N."/>
            <person name="Clum A."/>
            <person name="Dockter R.B."/>
            <person name="Fauchery L."/>
            <person name="Guy J."/>
            <person name="Iotti M."/>
            <person name="Le Tacon F."/>
            <person name="Lindquist E.A."/>
            <person name="Lipzen A."/>
            <person name="Malagnac F."/>
            <person name="Mello A."/>
            <person name="Molinier V."/>
            <person name="Miyauchi S."/>
            <person name="Poulain J."/>
            <person name="Riccioni C."/>
            <person name="Rubini A."/>
            <person name="Sitrit Y."/>
            <person name="Splivallo R."/>
            <person name="Traeger S."/>
            <person name="Wang M."/>
            <person name="Zifcakova L."/>
            <person name="Wipf D."/>
            <person name="Zambonelli A."/>
            <person name="Paolocci F."/>
            <person name="Nowrousian M."/>
            <person name="Ottonello S."/>
            <person name="Baldrian P."/>
            <person name="Spatafora J.W."/>
            <person name="Henrissat B."/>
            <person name="Nagy L.G."/>
            <person name="Aury J.M."/>
            <person name="Wincker P."/>
            <person name="Grigoriev I.V."/>
            <person name="Bonfante P."/>
            <person name="Martin F.M."/>
        </authorList>
    </citation>
    <scope>NUCLEOTIDE SEQUENCE [LARGE SCALE GENOMIC DNA]</scope>
    <source>
        <strain evidence="2 3">RN42</strain>
    </source>
</reference>
<evidence type="ECO:0000313" key="3">
    <source>
        <dbReference type="Proteomes" id="UP000275078"/>
    </source>
</evidence>
<proteinExistence type="predicted"/>
<evidence type="ECO:0000313" key="2">
    <source>
        <dbReference type="EMBL" id="RPA72785.1"/>
    </source>
</evidence>
<evidence type="ECO:0000256" key="1">
    <source>
        <dbReference type="SAM" id="MobiDB-lite"/>
    </source>
</evidence>
<protein>
    <submittedName>
        <fullName evidence="2">Uncharacterized protein</fullName>
    </submittedName>
</protein>
<dbReference type="Proteomes" id="UP000275078">
    <property type="component" value="Unassembled WGS sequence"/>
</dbReference>
<accession>A0A3N4HF34</accession>
<feature type="region of interest" description="Disordered" evidence="1">
    <location>
        <begin position="486"/>
        <end position="521"/>
    </location>
</feature>
<keyword evidence="3" id="KW-1185">Reference proteome</keyword>
<name>A0A3N4HF34_ASCIM</name>
<organism evidence="2 3">
    <name type="scientific">Ascobolus immersus RN42</name>
    <dbReference type="NCBI Taxonomy" id="1160509"/>
    <lineage>
        <taxon>Eukaryota</taxon>
        <taxon>Fungi</taxon>
        <taxon>Dikarya</taxon>
        <taxon>Ascomycota</taxon>
        <taxon>Pezizomycotina</taxon>
        <taxon>Pezizomycetes</taxon>
        <taxon>Pezizales</taxon>
        <taxon>Ascobolaceae</taxon>
        <taxon>Ascobolus</taxon>
    </lineage>
</organism>
<sequence>MPSEIVRLGKYKITFPRNEGQSLLCPFVRCRCDIGPLVSYNPRNVNGQELNFSTIDFNTHFLWEHSHHASLPIPKLQEELIEGTVIEMAPLEAGNMEATPDEEMGQNTSVPAAEEAKPVVGFTEGTLPDKQAVLKMFELASHVTNAINAALPPHAQAQIPEQAKSNMKGKQAYVTEEDERMSFPTSTSGEPDGMDDRTSAIAQCSSAIAEPEAHEEKSRRPGLNEVCVIRPRQSQSPEITMSGALPNEQTSVPTFGKDQARGGQPHSGGFTFFSRPASKSATPAFPLSRAKSPEARPTPRAQYYPEHITTADLKARNWPRVTPSVQKARAVTNAWLPAGPRHKASDNPGLTRTAPSAALMQPMPGAYYNDYDYMTPDDSFQWLNPLQNPQTSDAGYSVQASNGSVKGNKFGNYFHLGSGTNPQSTCQDNGTFDFNDPFPLVDYMPDVEAAKRHSNYMDSNFTLLSEQAQSFVPASANGPGIPILGMGTGPKAPVPQSASWSAPYPPATKPPQHISQVQQQRRPQYQYAGTTPPQFSFTSPVELSRALCQQANPQLSGPGMSAKEINALFDVPPAPVFSQSHGSGSSEHQKNKALRTETTADALHKSATESLYKLVAETMRDVENGEVTEVEAEIEDFVLRVKGIEAMYEMGIEALARMAKK</sequence>
<feature type="region of interest" description="Disordered" evidence="1">
    <location>
        <begin position="238"/>
        <end position="299"/>
    </location>
</feature>
<dbReference type="EMBL" id="ML119846">
    <property type="protein sequence ID" value="RPA72785.1"/>
    <property type="molecule type" value="Genomic_DNA"/>
</dbReference>
<gene>
    <name evidence="2" type="ORF">BJ508DRAFT_334686</name>
</gene>
<dbReference type="AlphaFoldDB" id="A0A3N4HF34"/>